<dbReference type="InterPro" id="IPR018060">
    <property type="entry name" value="HTH_AraC"/>
</dbReference>
<proteinExistence type="predicted"/>
<organism evidence="4 5">
    <name type="scientific">Hymenobacter luteus</name>
    <dbReference type="NCBI Taxonomy" id="1411122"/>
    <lineage>
        <taxon>Bacteria</taxon>
        <taxon>Pseudomonadati</taxon>
        <taxon>Bacteroidota</taxon>
        <taxon>Cytophagia</taxon>
        <taxon>Cytophagales</taxon>
        <taxon>Hymenobacteraceae</taxon>
        <taxon>Hymenobacter</taxon>
    </lineage>
</organism>
<dbReference type="RefSeq" id="WP_183404559.1">
    <property type="nucleotide sequence ID" value="NZ_JACHGG010000005.1"/>
</dbReference>
<evidence type="ECO:0000256" key="1">
    <source>
        <dbReference type="ARBA" id="ARBA00023015"/>
    </source>
</evidence>
<feature type="domain" description="HTH araC/xylS-type" evidence="3">
    <location>
        <begin position="1"/>
        <end position="56"/>
    </location>
</feature>
<dbReference type="EMBL" id="JACHGG010000005">
    <property type="protein sequence ID" value="MBB6060475.1"/>
    <property type="molecule type" value="Genomic_DNA"/>
</dbReference>
<evidence type="ECO:0000313" key="4">
    <source>
        <dbReference type="EMBL" id="MBB6060475.1"/>
    </source>
</evidence>
<evidence type="ECO:0000259" key="3">
    <source>
        <dbReference type="PROSITE" id="PS01124"/>
    </source>
</evidence>
<dbReference type="AlphaFoldDB" id="A0A7W9T2V1"/>
<protein>
    <submittedName>
        <fullName evidence="4">AraC-like DNA-binding protein</fullName>
    </submittedName>
</protein>
<keyword evidence="1" id="KW-0805">Transcription regulation</keyword>
<evidence type="ECO:0000256" key="2">
    <source>
        <dbReference type="ARBA" id="ARBA00023163"/>
    </source>
</evidence>
<dbReference type="SUPFAM" id="SSF46689">
    <property type="entry name" value="Homeodomain-like"/>
    <property type="match status" value="1"/>
</dbReference>
<dbReference type="Proteomes" id="UP000532746">
    <property type="component" value="Unassembled WGS sequence"/>
</dbReference>
<dbReference type="GO" id="GO:0043565">
    <property type="term" value="F:sequence-specific DNA binding"/>
    <property type="evidence" value="ECO:0007669"/>
    <property type="project" value="InterPro"/>
</dbReference>
<gene>
    <name evidence="4" type="ORF">HNQ93_003349</name>
</gene>
<dbReference type="GO" id="GO:0003700">
    <property type="term" value="F:DNA-binding transcription factor activity"/>
    <property type="evidence" value="ECO:0007669"/>
    <property type="project" value="InterPro"/>
</dbReference>
<keyword evidence="5" id="KW-1185">Reference proteome</keyword>
<dbReference type="Gene3D" id="1.10.10.60">
    <property type="entry name" value="Homeodomain-like"/>
    <property type="match status" value="1"/>
</dbReference>
<keyword evidence="4" id="KW-0238">DNA-binding</keyword>
<name>A0A7W9T2V1_9BACT</name>
<comment type="caution">
    <text evidence="4">The sequence shown here is derived from an EMBL/GenBank/DDBJ whole genome shotgun (WGS) entry which is preliminary data.</text>
</comment>
<reference evidence="4 5" key="1">
    <citation type="submission" date="2020-08" db="EMBL/GenBank/DDBJ databases">
        <title>Genomic Encyclopedia of Type Strains, Phase IV (KMG-IV): sequencing the most valuable type-strain genomes for metagenomic binning, comparative biology and taxonomic classification.</title>
        <authorList>
            <person name="Goeker M."/>
        </authorList>
    </citation>
    <scope>NUCLEOTIDE SEQUENCE [LARGE SCALE GENOMIC DNA]</scope>
    <source>
        <strain evidence="4 5">DSM 26718</strain>
    </source>
</reference>
<keyword evidence="2" id="KW-0804">Transcription</keyword>
<accession>A0A7W9T2V1</accession>
<evidence type="ECO:0000313" key="5">
    <source>
        <dbReference type="Proteomes" id="UP000532746"/>
    </source>
</evidence>
<dbReference type="PROSITE" id="PS01124">
    <property type="entry name" value="HTH_ARAC_FAMILY_2"/>
    <property type="match status" value="1"/>
</dbReference>
<sequence>MEYIIQERLAEAKRLRRSLLVTVADVCYRAGFPNTSYSPKLFKQYQGVTPDLYKRPYCAGVARKAARMALRLASVLLPRPAARSQHDNLPA</sequence>
<dbReference type="InterPro" id="IPR009057">
    <property type="entry name" value="Homeodomain-like_sf"/>
</dbReference>